<proteinExistence type="predicted"/>
<feature type="domain" description="RiboL-PSP-HEPN" evidence="1">
    <location>
        <begin position="16"/>
        <end position="205"/>
    </location>
</feature>
<sequence length="218" mass="25639">MKIRNELECIDYIDRDISWRKKEITSLIFLIEKSREHEKIILMKSALVLFYSHWEGHIKNCSIAYLNFLNHQGIKHCQLKENFHHLSLGENFRSGFSISKIQYQIKLYEHLSTIHDKKFKVKEENIIDTNSNLKYDILDTILLQLGFNSTLFSQKERFINEILLNNRNAIAHGELRDNKSIEDAYNEVKEHLLPLIEAFNTLVSNAVASSSYLIKPME</sequence>
<dbReference type="Pfam" id="PF18735">
    <property type="entry name" value="HEPN_RiboL-PSP"/>
    <property type="match status" value="1"/>
</dbReference>
<evidence type="ECO:0000313" key="2">
    <source>
        <dbReference type="EMBL" id="VGM95231.1"/>
    </source>
</evidence>
<gene>
    <name evidence="2" type="ORF">NCTC4101_00593</name>
</gene>
<accession>A0A486XAP5</accession>
<protein>
    <recommendedName>
        <fullName evidence="1">RiboL-PSP-HEPN domain-containing protein</fullName>
    </recommendedName>
</protein>
<dbReference type="AlphaFoldDB" id="A0A486XAP5"/>
<dbReference type="EMBL" id="CAAHDN010000007">
    <property type="protein sequence ID" value="VGM95231.1"/>
    <property type="molecule type" value="Genomic_DNA"/>
</dbReference>
<dbReference type="InterPro" id="IPR041519">
    <property type="entry name" value="HEPN_RiboL-PSP"/>
</dbReference>
<reference evidence="2" key="1">
    <citation type="submission" date="2019-03" db="EMBL/GenBank/DDBJ databases">
        <authorList>
            <consortium name="Pathogen Informatics"/>
        </authorList>
    </citation>
    <scope>NUCLEOTIDE SEQUENCE</scope>
    <source>
        <strain evidence="2">Unknown</strain>
    </source>
</reference>
<organism evidence="2">
    <name type="scientific">uncultured Avibacterium sp</name>
    <dbReference type="NCBI Taxonomy" id="1936169"/>
    <lineage>
        <taxon>Bacteria</taxon>
        <taxon>Pseudomonadati</taxon>
        <taxon>Pseudomonadota</taxon>
        <taxon>Gammaproteobacteria</taxon>
        <taxon>Pasteurellales</taxon>
        <taxon>Pasteurellaceae</taxon>
        <taxon>Avibacterium</taxon>
        <taxon>environmental samples</taxon>
    </lineage>
</organism>
<evidence type="ECO:0000259" key="1">
    <source>
        <dbReference type="Pfam" id="PF18735"/>
    </source>
</evidence>
<name>A0A486XAP5_9PAST</name>